<dbReference type="PANTHER" id="PTHR14269:SF4">
    <property type="entry name" value="CAT EYE SYNDROME CRITICAL REGION PROTEIN 5"/>
    <property type="match status" value="1"/>
</dbReference>
<dbReference type="RefSeq" id="XP_025362259.1">
    <property type="nucleotide sequence ID" value="XM_025509174.1"/>
</dbReference>
<dbReference type="InterPro" id="IPR036412">
    <property type="entry name" value="HAD-like_sf"/>
</dbReference>
<keyword evidence="4" id="KW-1185">Reference proteome</keyword>
<dbReference type="Pfam" id="PF13344">
    <property type="entry name" value="Hydrolase_6"/>
    <property type="match status" value="1"/>
</dbReference>
<accession>A0A316UQS0</accession>
<feature type="region of interest" description="Disordered" evidence="1">
    <location>
        <begin position="413"/>
        <end position="495"/>
    </location>
</feature>
<dbReference type="NCBIfam" id="TIGR01456">
    <property type="entry name" value="CECR5"/>
    <property type="match status" value="1"/>
</dbReference>
<dbReference type="NCBIfam" id="TIGR01460">
    <property type="entry name" value="HAD-SF-IIA"/>
    <property type="match status" value="1"/>
</dbReference>
<organism evidence="3 4">
    <name type="scientific">Jaminaea rosea</name>
    <dbReference type="NCBI Taxonomy" id="1569628"/>
    <lineage>
        <taxon>Eukaryota</taxon>
        <taxon>Fungi</taxon>
        <taxon>Dikarya</taxon>
        <taxon>Basidiomycota</taxon>
        <taxon>Ustilaginomycotina</taxon>
        <taxon>Exobasidiomycetes</taxon>
        <taxon>Microstromatales</taxon>
        <taxon>Microstromatales incertae sedis</taxon>
        <taxon>Jaminaea</taxon>
    </lineage>
</organism>
<keyword evidence="3" id="KW-0378">Hydrolase</keyword>
<feature type="transmembrane region" description="Helical" evidence="2">
    <location>
        <begin position="505"/>
        <end position="522"/>
    </location>
</feature>
<dbReference type="SUPFAM" id="SSF56784">
    <property type="entry name" value="HAD-like"/>
    <property type="match status" value="1"/>
</dbReference>
<dbReference type="Pfam" id="PF13242">
    <property type="entry name" value="Hydrolase_like"/>
    <property type="match status" value="1"/>
</dbReference>
<sequence>MAALRRTAASAWRLPSLARSFTSSSSIASSSRRPPLAFAFDIDGVLKAGPRVLPQALSALRMLHGDNPYKSQIPYILVTNGGGVSEEDRAARLSKELQHPIQPHQVLQAHTVLQSLTKLYGDKPILVIGGPDKPPGGVRGIMNEYGFNDVYTAHDLHHSFPASWPFTRASPDQVRSNLPDLSSVHFSAIIVFHDSRDWGRDIQLMVDILRSRDGVFGTESSPAELKKREQIPLYFSHGDLLWGNDFPVVRFGQGAFRVAFSNVWQKTTGLPLEYTVFGKPEKLTFEYAAEMLREMCGGQDPAKVYMVGDNPESDIRGGRDFGWETALVSKTGVYREAQGEPKYRPSFVVDDVEVAVREAIEREMEARRGDIAPSSSRPVTMIFTPRSMVGHAVTLLLALVLITSSLVAAQSPTTAATSSSSNAASSSSGSASGNSTATVSGNSTSTASGNATSTSTTLSQYPTASIPASLDGSAAAPAPAATGGGGSKSGPGDSYIAGAGQTRQMAVGLGGSVLVAVGGWLIV</sequence>
<dbReference type="GO" id="GO:0046474">
    <property type="term" value="P:glycerophospholipid biosynthetic process"/>
    <property type="evidence" value="ECO:0007669"/>
    <property type="project" value="TreeGrafter"/>
</dbReference>
<keyword evidence="2" id="KW-1133">Transmembrane helix</keyword>
<dbReference type="InterPro" id="IPR050324">
    <property type="entry name" value="CDP-alcohol_PTase-I"/>
</dbReference>
<protein>
    <submittedName>
        <fullName evidence="3">HAD-superfamily hydrolase</fullName>
    </submittedName>
</protein>
<dbReference type="EMBL" id="KZ819667">
    <property type="protein sequence ID" value="PWN27647.1"/>
    <property type="molecule type" value="Genomic_DNA"/>
</dbReference>
<keyword evidence="2" id="KW-0472">Membrane</keyword>
<feature type="compositionally biased region" description="Low complexity" evidence="1">
    <location>
        <begin position="413"/>
        <end position="457"/>
    </location>
</feature>
<dbReference type="GO" id="GO:0016787">
    <property type="term" value="F:hydrolase activity"/>
    <property type="evidence" value="ECO:0007669"/>
    <property type="project" value="UniProtKB-KW"/>
</dbReference>
<keyword evidence="2" id="KW-0812">Transmembrane</keyword>
<dbReference type="GO" id="GO:0005739">
    <property type="term" value="C:mitochondrion"/>
    <property type="evidence" value="ECO:0007669"/>
    <property type="project" value="TreeGrafter"/>
</dbReference>
<dbReference type="OrthoDB" id="10251048at2759"/>
<name>A0A316UQS0_9BASI</name>
<feature type="transmembrane region" description="Helical" evidence="2">
    <location>
        <begin position="388"/>
        <end position="409"/>
    </location>
</feature>
<dbReference type="PANTHER" id="PTHR14269">
    <property type="entry name" value="CDP-DIACYLGLYCEROL--GLYCEROL-3-PHOSPHATE 3-PHOSPHATIDYLTRANSFERASE-RELATED"/>
    <property type="match status" value="1"/>
</dbReference>
<dbReference type="STRING" id="1569628.A0A316UQS0"/>
<dbReference type="Proteomes" id="UP000245884">
    <property type="component" value="Unassembled WGS sequence"/>
</dbReference>
<dbReference type="Gene3D" id="3.40.50.1000">
    <property type="entry name" value="HAD superfamily/HAD-like"/>
    <property type="match status" value="2"/>
</dbReference>
<evidence type="ECO:0000313" key="4">
    <source>
        <dbReference type="Proteomes" id="UP000245884"/>
    </source>
</evidence>
<evidence type="ECO:0000256" key="2">
    <source>
        <dbReference type="SAM" id="Phobius"/>
    </source>
</evidence>
<dbReference type="AlphaFoldDB" id="A0A316UQS0"/>
<feature type="compositionally biased region" description="Low complexity" evidence="1">
    <location>
        <begin position="467"/>
        <end position="481"/>
    </location>
</feature>
<dbReference type="GeneID" id="37030997"/>
<dbReference type="InterPro" id="IPR006353">
    <property type="entry name" value="HAD-SF_hydro_IIA_CECR5"/>
</dbReference>
<gene>
    <name evidence="3" type="ORF">BDZ90DRAFT_279432</name>
</gene>
<proteinExistence type="predicted"/>
<dbReference type="InterPro" id="IPR006357">
    <property type="entry name" value="HAD-SF_hydro_IIA"/>
</dbReference>
<evidence type="ECO:0000256" key="1">
    <source>
        <dbReference type="SAM" id="MobiDB-lite"/>
    </source>
</evidence>
<dbReference type="InterPro" id="IPR023214">
    <property type="entry name" value="HAD_sf"/>
</dbReference>
<reference evidence="3 4" key="1">
    <citation type="journal article" date="2018" name="Mol. Biol. Evol.">
        <title>Broad Genomic Sampling Reveals a Smut Pathogenic Ancestry of the Fungal Clade Ustilaginomycotina.</title>
        <authorList>
            <person name="Kijpornyongpan T."/>
            <person name="Mondo S.J."/>
            <person name="Barry K."/>
            <person name="Sandor L."/>
            <person name="Lee J."/>
            <person name="Lipzen A."/>
            <person name="Pangilinan J."/>
            <person name="LaButti K."/>
            <person name="Hainaut M."/>
            <person name="Henrissat B."/>
            <person name="Grigoriev I.V."/>
            <person name="Spatafora J.W."/>
            <person name="Aime M.C."/>
        </authorList>
    </citation>
    <scope>NUCLEOTIDE SEQUENCE [LARGE SCALE GENOMIC DNA]</scope>
    <source>
        <strain evidence="3 4">MCA 5214</strain>
    </source>
</reference>
<evidence type="ECO:0000313" key="3">
    <source>
        <dbReference type="EMBL" id="PWN27647.1"/>
    </source>
</evidence>